<dbReference type="EMBL" id="CP012673">
    <property type="protein sequence ID" value="AUX40894.1"/>
    <property type="molecule type" value="Genomic_DNA"/>
</dbReference>
<dbReference type="GO" id="GO:0006261">
    <property type="term" value="P:DNA-templated DNA replication"/>
    <property type="evidence" value="ECO:0007669"/>
    <property type="project" value="TreeGrafter"/>
</dbReference>
<evidence type="ECO:0000313" key="1">
    <source>
        <dbReference type="EMBL" id="AUX40894.1"/>
    </source>
</evidence>
<dbReference type="AlphaFoldDB" id="A0A2L0ENL1"/>
<organism evidence="1 2">
    <name type="scientific">Sorangium cellulosum</name>
    <name type="common">Polyangium cellulosum</name>
    <dbReference type="NCBI Taxonomy" id="56"/>
    <lineage>
        <taxon>Bacteria</taxon>
        <taxon>Pseudomonadati</taxon>
        <taxon>Myxococcota</taxon>
        <taxon>Polyangia</taxon>
        <taxon>Polyangiales</taxon>
        <taxon>Polyangiaceae</taxon>
        <taxon>Sorangium</taxon>
    </lineage>
</organism>
<name>A0A2L0ENL1_SORCE</name>
<dbReference type="RefSeq" id="WP_104978620.1">
    <property type="nucleotide sequence ID" value="NZ_CP012673.1"/>
</dbReference>
<dbReference type="InterPro" id="IPR050238">
    <property type="entry name" value="DNA_Rep/Repair_Clamp_Loader"/>
</dbReference>
<dbReference type="InterPro" id="IPR027417">
    <property type="entry name" value="P-loop_NTPase"/>
</dbReference>
<evidence type="ECO:0000313" key="2">
    <source>
        <dbReference type="Proteomes" id="UP000238348"/>
    </source>
</evidence>
<dbReference type="PANTHER" id="PTHR11669">
    <property type="entry name" value="REPLICATION FACTOR C / DNA POLYMERASE III GAMMA-TAU SUBUNIT"/>
    <property type="match status" value="1"/>
</dbReference>
<sequence length="337" mass="35351">MPFSHILGQDTAVGTLVRALQAGRVHHAYRFEGPPGVGKELAAVALSQALVCTAGDPLGCGRCDACRRAAARSAGRPASPLHPDVAIVAKNFYPAAVIGRSRDELTEISVDQVRAIVLAHAAYPPHEGRARVFIVRDAEDLSVGAANAFLKTLEEPRPGTHFILLTSRGDRLLNTIRSRTLPVRFAPLSEPIVRGVLRAHGVPEERHDLAAELAAGSASAALELADEEQTASRDAFVKSVLAAATARDLGPAVAFAESVDRDKGALKDDLRALNAALAREARAAVSSGAAGTADLRRASVSAKRYAAVSRAVTHLERNASPSLAMASLIAELRSITG</sequence>
<dbReference type="Proteomes" id="UP000238348">
    <property type="component" value="Chromosome"/>
</dbReference>
<dbReference type="PANTHER" id="PTHR11669:SF8">
    <property type="entry name" value="DNA POLYMERASE III SUBUNIT DELTA"/>
    <property type="match status" value="1"/>
</dbReference>
<dbReference type="SUPFAM" id="SSF52540">
    <property type="entry name" value="P-loop containing nucleoside triphosphate hydrolases"/>
    <property type="match status" value="1"/>
</dbReference>
<dbReference type="Pfam" id="PF13177">
    <property type="entry name" value="DNA_pol3_delta2"/>
    <property type="match status" value="1"/>
</dbReference>
<dbReference type="OrthoDB" id="9810148at2"/>
<protein>
    <submittedName>
        <fullName evidence="1">DNA polymerase III subunit delta</fullName>
    </submittedName>
</protein>
<reference evidence="1 2" key="1">
    <citation type="submission" date="2015-09" db="EMBL/GenBank/DDBJ databases">
        <title>Sorangium comparison.</title>
        <authorList>
            <person name="Zaburannyi N."/>
            <person name="Bunk B."/>
            <person name="Overmann J."/>
            <person name="Mueller R."/>
        </authorList>
    </citation>
    <scope>NUCLEOTIDE SEQUENCE [LARGE SCALE GENOMIC DNA]</scope>
    <source>
        <strain evidence="1 2">So ce26</strain>
    </source>
</reference>
<accession>A0A2L0ENL1</accession>
<dbReference type="Gene3D" id="3.40.50.300">
    <property type="entry name" value="P-loop containing nucleotide triphosphate hydrolases"/>
    <property type="match status" value="1"/>
</dbReference>
<proteinExistence type="predicted"/>
<gene>
    <name evidence="1" type="primary">holB</name>
    <name evidence="1" type="ORF">SOCE26_022960</name>
</gene>